<evidence type="ECO:0000259" key="2">
    <source>
        <dbReference type="Pfam" id="PF06580"/>
    </source>
</evidence>
<keyword evidence="3" id="KW-0418">Kinase</keyword>
<keyword evidence="1" id="KW-0812">Transmembrane</keyword>
<gene>
    <name evidence="3" type="ORF">FK220_012580</name>
</gene>
<accession>A0A967EEA6</accession>
<reference evidence="3" key="2">
    <citation type="submission" date="2020-03" db="EMBL/GenBank/DDBJ databases">
        <title>Flavobacteriaceae bacterium strain TP-CH-4, a member of the family Flavobacteriaceae isolated from a deep-sea seamount.</title>
        <authorList>
            <person name="Zhang D.-C."/>
        </authorList>
    </citation>
    <scope>NUCLEOTIDE SEQUENCE</scope>
    <source>
        <strain evidence="3">TP-CH-4</strain>
    </source>
</reference>
<dbReference type="InterPro" id="IPR036890">
    <property type="entry name" value="HATPase_C_sf"/>
</dbReference>
<dbReference type="GO" id="GO:0016020">
    <property type="term" value="C:membrane"/>
    <property type="evidence" value="ECO:0007669"/>
    <property type="project" value="InterPro"/>
</dbReference>
<keyword evidence="1" id="KW-1133">Transmembrane helix</keyword>
<keyword evidence="1" id="KW-0472">Membrane</keyword>
<comment type="caution">
    <text evidence="3">The sequence shown here is derived from an EMBL/GenBank/DDBJ whole genome shotgun (WGS) entry which is preliminary data.</text>
</comment>
<dbReference type="PANTHER" id="PTHR34220:SF7">
    <property type="entry name" value="SENSOR HISTIDINE KINASE YPDA"/>
    <property type="match status" value="1"/>
</dbReference>
<evidence type="ECO:0000313" key="4">
    <source>
        <dbReference type="Proteomes" id="UP000707206"/>
    </source>
</evidence>
<organism evidence="3 4">
    <name type="scientific">Pelagihabitans pacificus</name>
    <dbReference type="NCBI Taxonomy" id="2696054"/>
    <lineage>
        <taxon>Bacteria</taxon>
        <taxon>Pseudomonadati</taxon>
        <taxon>Bacteroidota</taxon>
        <taxon>Flavobacteriia</taxon>
        <taxon>Flavobacteriales</taxon>
        <taxon>Flavobacteriaceae</taxon>
        <taxon>Pelagihabitans</taxon>
    </lineage>
</organism>
<keyword evidence="4" id="KW-1185">Reference proteome</keyword>
<evidence type="ECO:0000256" key="1">
    <source>
        <dbReference type="SAM" id="Phobius"/>
    </source>
</evidence>
<name>A0A967EEA6_9FLAO</name>
<feature type="transmembrane region" description="Helical" evidence="1">
    <location>
        <begin position="12"/>
        <end position="33"/>
    </location>
</feature>
<dbReference type="InterPro" id="IPR010559">
    <property type="entry name" value="Sig_transdc_His_kin_internal"/>
</dbReference>
<dbReference type="PANTHER" id="PTHR34220">
    <property type="entry name" value="SENSOR HISTIDINE KINASE YPDA"/>
    <property type="match status" value="1"/>
</dbReference>
<sequence>MIFTLSKSNRILIIGIAVGIALIPLFITAYKLIATNETSVVFLEGFHPTIARLIEGYYVLLLIAGLLWITLQVKAIVQLKNEKIKNELLHLQSQVSPHFFFNILNNLYGLIDVDSEKAKALILKLSELMRYSIYEGERKTVGIEEEIEYLKNYIELNRMRYYKDIDITFEIDIDKEHYKIMPLLYIILVENAFKHGVENLRKNAFVCIKLTACLGQVFFEVKNNFDSEELPKTPGIGLQNLKRRLDLVYPEKHQLIFTKINDVHTVALHLEL</sequence>
<protein>
    <submittedName>
        <fullName evidence="3">Sensor histidine kinase</fullName>
    </submittedName>
</protein>
<feature type="transmembrane region" description="Helical" evidence="1">
    <location>
        <begin position="57"/>
        <end position="77"/>
    </location>
</feature>
<dbReference type="Proteomes" id="UP000707206">
    <property type="component" value="Unassembled WGS sequence"/>
</dbReference>
<dbReference type="AlphaFoldDB" id="A0A967EEA6"/>
<evidence type="ECO:0000313" key="3">
    <source>
        <dbReference type="EMBL" id="NHF60183.1"/>
    </source>
</evidence>
<proteinExistence type="predicted"/>
<dbReference type="RefSeq" id="WP_152574678.1">
    <property type="nucleotide sequence ID" value="NZ_VIKU02000003.1"/>
</dbReference>
<dbReference type="GO" id="GO:0000155">
    <property type="term" value="F:phosphorelay sensor kinase activity"/>
    <property type="evidence" value="ECO:0007669"/>
    <property type="project" value="InterPro"/>
</dbReference>
<keyword evidence="3" id="KW-0808">Transferase</keyword>
<dbReference type="Pfam" id="PF06580">
    <property type="entry name" value="His_kinase"/>
    <property type="match status" value="1"/>
</dbReference>
<dbReference type="EMBL" id="VIKU02000003">
    <property type="protein sequence ID" value="NHF60183.1"/>
    <property type="molecule type" value="Genomic_DNA"/>
</dbReference>
<dbReference type="SUPFAM" id="SSF55874">
    <property type="entry name" value="ATPase domain of HSP90 chaperone/DNA topoisomerase II/histidine kinase"/>
    <property type="match status" value="1"/>
</dbReference>
<dbReference type="InterPro" id="IPR050640">
    <property type="entry name" value="Bact_2-comp_sensor_kinase"/>
</dbReference>
<reference evidence="3" key="1">
    <citation type="submission" date="2019-07" db="EMBL/GenBank/DDBJ databases">
        <authorList>
            <person name="De-Chao Zhang Q."/>
        </authorList>
    </citation>
    <scope>NUCLEOTIDE SEQUENCE</scope>
    <source>
        <strain evidence="3">TP-CH-4</strain>
    </source>
</reference>
<feature type="domain" description="Signal transduction histidine kinase internal region" evidence="2">
    <location>
        <begin position="87"/>
        <end position="163"/>
    </location>
</feature>